<keyword evidence="2" id="KW-1133">Transmembrane helix</keyword>
<protein>
    <recommendedName>
        <fullName evidence="5">Lipopolysaccharide assembly protein A domain-containing protein</fullName>
    </recommendedName>
</protein>
<keyword evidence="2" id="KW-0812">Transmembrane</keyword>
<evidence type="ECO:0000313" key="4">
    <source>
        <dbReference type="Proteomes" id="UP000699975"/>
    </source>
</evidence>
<dbReference type="EMBL" id="JAGSPB010000002">
    <property type="protein sequence ID" value="MBV7266815.1"/>
    <property type="molecule type" value="Genomic_DNA"/>
</dbReference>
<dbReference type="Proteomes" id="UP000699975">
    <property type="component" value="Unassembled WGS sequence"/>
</dbReference>
<keyword evidence="2" id="KW-0472">Membrane</keyword>
<feature type="region of interest" description="Disordered" evidence="1">
    <location>
        <begin position="81"/>
        <end position="127"/>
    </location>
</feature>
<comment type="caution">
    <text evidence="3">The sequence shown here is derived from an EMBL/GenBank/DDBJ whole genome shotgun (WGS) entry which is preliminary data.</text>
</comment>
<evidence type="ECO:0000256" key="2">
    <source>
        <dbReference type="SAM" id="Phobius"/>
    </source>
</evidence>
<dbReference type="RefSeq" id="WP_218317358.1">
    <property type="nucleotide sequence ID" value="NZ_JAGSPB010000002.1"/>
</dbReference>
<name>A0ABS6SP56_9SPHN</name>
<feature type="transmembrane region" description="Helical" evidence="2">
    <location>
        <begin position="39"/>
        <end position="59"/>
    </location>
</feature>
<feature type="compositionally biased region" description="Low complexity" evidence="1">
    <location>
        <begin position="90"/>
        <end position="102"/>
    </location>
</feature>
<feature type="transmembrane region" description="Helical" evidence="2">
    <location>
        <begin position="7"/>
        <end position="24"/>
    </location>
</feature>
<keyword evidence="4" id="KW-1185">Reference proteome</keyword>
<organism evidence="3 4">
    <name type="scientific">Erythrobacter ani</name>
    <dbReference type="NCBI Taxonomy" id="2827235"/>
    <lineage>
        <taxon>Bacteria</taxon>
        <taxon>Pseudomonadati</taxon>
        <taxon>Pseudomonadota</taxon>
        <taxon>Alphaproteobacteria</taxon>
        <taxon>Sphingomonadales</taxon>
        <taxon>Erythrobacteraceae</taxon>
        <taxon>Erythrobacter/Porphyrobacter group</taxon>
        <taxon>Erythrobacter</taxon>
    </lineage>
</organism>
<evidence type="ECO:0000313" key="3">
    <source>
        <dbReference type="EMBL" id="MBV7266815.1"/>
    </source>
</evidence>
<evidence type="ECO:0008006" key="5">
    <source>
        <dbReference type="Google" id="ProtNLM"/>
    </source>
</evidence>
<sequence>MQIVRTIVWVLILFAILTFSFFNWESVEVTLWDNLVLETRIPALVIIAFLLGLAPMWLYHRSVKWSLDRRIRSLENSVKSNALSKRHEPTSTSPAAASATPAVEKPGDNPALAGDTLGPAEGDDSKQ</sequence>
<gene>
    <name evidence="3" type="ORF">KCG45_11545</name>
</gene>
<reference evidence="3 4" key="1">
    <citation type="submission" date="2021-04" db="EMBL/GenBank/DDBJ databases">
        <authorList>
            <person name="Pira H."/>
            <person name="Risdian C."/>
            <person name="Wink J."/>
        </authorList>
    </citation>
    <scope>NUCLEOTIDE SEQUENCE [LARGE SCALE GENOMIC DNA]</scope>
    <source>
        <strain evidence="3 4">WH131</strain>
    </source>
</reference>
<proteinExistence type="predicted"/>
<evidence type="ECO:0000256" key="1">
    <source>
        <dbReference type="SAM" id="MobiDB-lite"/>
    </source>
</evidence>
<accession>A0ABS6SP56</accession>